<organism evidence="2 3">
    <name type="scientific">Laspinema palackyanum D2a</name>
    <dbReference type="NCBI Taxonomy" id="2953684"/>
    <lineage>
        <taxon>Bacteria</taxon>
        <taxon>Bacillati</taxon>
        <taxon>Cyanobacteriota</taxon>
        <taxon>Cyanophyceae</taxon>
        <taxon>Oscillatoriophycideae</taxon>
        <taxon>Oscillatoriales</taxon>
        <taxon>Laspinemataceae</taxon>
        <taxon>Laspinema</taxon>
        <taxon>Laspinema palackyanum</taxon>
    </lineage>
</organism>
<dbReference type="EMBL" id="JAMXFF010000040">
    <property type="protein sequence ID" value="MCT7968939.1"/>
    <property type="molecule type" value="Genomic_DNA"/>
</dbReference>
<proteinExistence type="predicted"/>
<dbReference type="RefSeq" id="WP_368008419.1">
    <property type="nucleotide sequence ID" value="NZ_JAMXFF010000040.1"/>
</dbReference>
<evidence type="ECO:0000313" key="3">
    <source>
        <dbReference type="Proteomes" id="UP001525890"/>
    </source>
</evidence>
<feature type="region of interest" description="Disordered" evidence="1">
    <location>
        <begin position="93"/>
        <end position="116"/>
    </location>
</feature>
<gene>
    <name evidence="2" type="ORF">NG799_21750</name>
</gene>
<evidence type="ECO:0000256" key="1">
    <source>
        <dbReference type="SAM" id="MobiDB-lite"/>
    </source>
</evidence>
<evidence type="ECO:0000313" key="2">
    <source>
        <dbReference type="EMBL" id="MCT7968939.1"/>
    </source>
</evidence>
<comment type="caution">
    <text evidence="2">The sequence shown here is derived from an EMBL/GenBank/DDBJ whole genome shotgun (WGS) entry which is preliminary data.</text>
</comment>
<sequence length="190" mass="21814">MQSTDQIRFTPNELMERWGVGKDAYYKRLEFLQIKAKKDPETKRAFLEVEEVERLDNLHNWIQETGAMTGFMEHEQEANQSNQEEAGELVTAAPQGKIQRKSTQQEINEAVSGDRNQDSMRRFDRAAQSRAAAVLAEASNRLTAGYISNPDDLDEDLKEQLFFEESPELINREWAAAHLAEAIKAQRKRS</sequence>
<dbReference type="Proteomes" id="UP001525890">
    <property type="component" value="Unassembled WGS sequence"/>
</dbReference>
<name>A0ABT2MW07_9CYAN</name>
<accession>A0ABT2MW07</accession>
<reference evidence="2 3" key="1">
    <citation type="journal article" date="2022" name="Front. Microbiol.">
        <title>High genomic differentiation and limited gene flow indicate recent cryptic speciation within the genus Laspinema (cyanobacteria).</title>
        <authorList>
            <person name="Stanojkovic A."/>
            <person name="Skoupy S."/>
            <person name="Skaloud P."/>
            <person name="Dvorak P."/>
        </authorList>
    </citation>
    <scope>NUCLEOTIDE SEQUENCE [LARGE SCALE GENOMIC DNA]</scope>
    <source>
        <strain evidence="2 3">D2a</strain>
    </source>
</reference>
<protein>
    <submittedName>
        <fullName evidence="2">Uncharacterized protein</fullName>
    </submittedName>
</protein>
<keyword evidence="3" id="KW-1185">Reference proteome</keyword>